<dbReference type="InterPro" id="IPR052039">
    <property type="entry name" value="Caspase-related_regulators"/>
</dbReference>
<dbReference type="RefSeq" id="WP_378479534.1">
    <property type="nucleotide sequence ID" value="NZ_JBHUIW010000027.1"/>
</dbReference>
<proteinExistence type="predicted"/>
<dbReference type="Pfam" id="PF00656">
    <property type="entry name" value="Peptidase_C14"/>
    <property type="match status" value="1"/>
</dbReference>
<dbReference type="SUPFAM" id="SSF48452">
    <property type="entry name" value="TPR-like"/>
    <property type="match status" value="1"/>
</dbReference>
<dbReference type="PANTHER" id="PTHR22576:SF37">
    <property type="entry name" value="MUCOSA-ASSOCIATED LYMPHOID TISSUE LYMPHOMA TRANSLOCATION PROTEIN 1"/>
    <property type="match status" value="1"/>
</dbReference>
<sequence length="509" mass="54751">MGPRRAAFRLILVLAILVGSTVSGLAQRRVALVIGNAKYKYEASLENPHKDAIDIAGILRRAGFDLVGGRALLDLDKSQMERATREFGVAARDADVALVFYSGHGLQIGGTNYLIPTDATAVTEADVGLTMLSIDLVMGQLEASRAQFKMVLLDACRTNPFARGAKGGERGLAQMRAPRGTIIGFATQPGNVASDGAPGGNSPYTSALREHMIRPGLGLFELLNDVGLAVMRVTRERQQPWMAASPIEGRFSFVAPAIIAPPSPTPSAISQNPVTSVPVPVAQVSAGASLDLIQTAYKALAVKNYGLAEQVLADAARVDPASPLPFSYRGYTAFMQANDQVDMARRKRVPAERDAAVAAALRLYGEAFRLYDRAILTEPQYAPVRRHRGNAIVAVYKARRLAGMSVPADILDRAIEDFRAAAELDPTSKTNANALGDALLLVQRPRDAIVWYDRAVALDRSYAAPYDGLCRAHVQLNDFGTARDYARKAAQRDDALRGMECLGPLARGR</sequence>
<dbReference type="Proteomes" id="UP001597314">
    <property type="component" value="Unassembled WGS sequence"/>
</dbReference>
<evidence type="ECO:0000313" key="2">
    <source>
        <dbReference type="EMBL" id="MFD2184393.1"/>
    </source>
</evidence>
<feature type="domain" description="Caspase family p20" evidence="1">
    <location>
        <begin position="27"/>
        <end position="160"/>
    </location>
</feature>
<evidence type="ECO:0000313" key="3">
    <source>
        <dbReference type="Proteomes" id="UP001597314"/>
    </source>
</evidence>
<evidence type="ECO:0000259" key="1">
    <source>
        <dbReference type="PROSITE" id="PS50208"/>
    </source>
</evidence>
<accession>A0ABW5AN70</accession>
<name>A0ABW5AN70_9BRAD</name>
<protein>
    <submittedName>
        <fullName evidence="2">Caspase family protein</fullName>
    </submittedName>
</protein>
<dbReference type="InterPro" id="IPR011600">
    <property type="entry name" value="Pept_C14_caspase"/>
</dbReference>
<dbReference type="Gene3D" id="1.25.40.10">
    <property type="entry name" value="Tetratricopeptide repeat domain"/>
    <property type="match status" value="1"/>
</dbReference>
<dbReference type="InterPro" id="IPR029030">
    <property type="entry name" value="Caspase-like_dom_sf"/>
</dbReference>
<dbReference type="EMBL" id="JBHUIW010000027">
    <property type="protein sequence ID" value="MFD2184393.1"/>
    <property type="molecule type" value="Genomic_DNA"/>
</dbReference>
<organism evidence="2 3">
    <name type="scientific">Rhodoplanes azumiensis</name>
    <dbReference type="NCBI Taxonomy" id="1897628"/>
    <lineage>
        <taxon>Bacteria</taxon>
        <taxon>Pseudomonadati</taxon>
        <taxon>Pseudomonadota</taxon>
        <taxon>Alphaproteobacteria</taxon>
        <taxon>Hyphomicrobiales</taxon>
        <taxon>Nitrobacteraceae</taxon>
        <taxon>Rhodoplanes</taxon>
    </lineage>
</organism>
<dbReference type="PROSITE" id="PS50208">
    <property type="entry name" value="CASPASE_P20"/>
    <property type="match status" value="1"/>
</dbReference>
<dbReference type="PANTHER" id="PTHR22576">
    <property type="entry name" value="MUCOSA ASSOCIATED LYMPHOID TISSUE LYMPHOMA TRANSLOCATION PROTEIN 1/PARACASPASE"/>
    <property type="match status" value="1"/>
</dbReference>
<dbReference type="InterPro" id="IPR001309">
    <property type="entry name" value="Pept_C14_p20"/>
</dbReference>
<keyword evidence="3" id="KW-1185">Reference proteome</keyword>
<gene>
    <name evidence="2" type="ORF">ACFSOX_19745</name>
</gene>
<dbReference type="SUPFAM" id="SSF52129">
    <property type="entry name" value="Caspase-like"/>
    <property type="match status" value="1"/>
</dbReference>
<dbReference type="Gene3D" id="3.40.50.1460">
    <property type="match status" value="1"/>
</dbReference>
<reference evidence="3" key="1">
    <citation type="journal article" date="2019" name="Int. J. Syst. Evol. Microbiol.">
        <title>The Global Catalogue of Microorganisms (GCM) 10K type strain sequencing project: providing services to taxonomists for standard genome sequencing and annotation.</title>
        <authorList>
            <consortium name="The Broad Institute Genomics Platform"/>
            <consortium name="The Broad Institute Genome Sequencing Center for Infectious Disease"/>
            <person name="Wu L."/>
            <person name="Ma J."/>
        </authorList>
    </citation>
    <scope>NUCLEOTIDE SEQUENCE [LARGE SCALE GENOMIC DNA]</scope>
    <source>
        <strain evidence="3">CGMCC 1.6774</strain>
    </source>
</reference>
<dbReference type="InterPro" id="IPR011990">
    <property type="entry name" value="TPR-like_helical_dom_sf"/>
</dbReference>
<comment type="caution">
    <text evidence="2">The sequence shown here is derived from an EMBL/GenBank/DDBJ whole genome shotgun (WGS) entry which is preliminary data.</text>
</comment>